<keyword evidence="2" id="KW-0812">Transmembrane</keyword>
<feature type="region of interest" description="Disordered" evidence="1">
    <location>
        <begin position="302"/>
        <end position="377"/>
    </location>
</feature>
<feature type="domain" description="TPM" evidence="4">
    <location>
        <begin position="40"/>
        <end position="163"/>
    </location>
</feature>
<dbReference type="Pfam" id="PF04536">
    <property type="entry name" value="TPM_phosphatase"/>
    <property type="match status" value="1"/>
</dbReference>
<evidence type="ECO:0000313" key="6">
    <source>
        <dbReference type="Proteomes" id="UP000245845"/>
    </source>
</evidence>
<accession>A0A2Y9BGD4</accession>
<feature type="compositionally biased region" description="Basic and acidic residues" evidence="1">
    <location>
        <begin position="353"/>
        <end position="371"/>
    </location>
</feature>
<proteinExistence type="predicted"/>
<feature type="chain" id="PRO_5043162166" evidence="3">
    <location>
        <begin position="32"/>
        <end position="377"/>
    </location>
</feature>
<evidence type="ECO:0000256" key="3">
    <source>
        <dbReference type="SAM" id="SignalP"/>
    </source>
</evidence>
<dbReference type="InterPro" id="IPR007621">
    <property type="entry name" value="TPM_dom"/>
</dbReference>
<feature type="compositionally biased region" description="Basic and acidic residues" evidence="1">
    <location>
        <begin position="326"/>
        <end position="344"/>
    </location>
</feature>
<keyword evidence="3" id="KW-0732">Signal</keyword>
<name>A0A2Y9BGD4_9FIRM</name>
<evidence type="ECO:0000256" key="2">
    <source>
        <dbReference type="SAM" id="Phobius"/>
    </source>
</evidence>
<evidence type="ECO:0000256" key="1">
    <source>
        <dbReference type="SAM" id="MobiDB-lite"/>
    </source>
</evidence>
<feature type="compositionally biased region" description="Polar residues" evidence="1">
    <location>
        <begin position="188"/>
        <end position="219"/>
    </location>
</feature>
<dbReference type="Proteomes" id="UP000245845">
    <property type="component" value="Unassembled WGS sequence"/>
</dbReference>
<keyword evidence="6" id="KW-1185">Reference proteome</keyword>
<organism evidence="5 6">
    <name type="scientific">Faecalicatena orotica</name>
    <dbReference type="NCBI Taxonomy" id="1544"/>
    <lineage>
        <taxon>Bacteria</taxon>
        <taxon>Bacillati</taxon>
        <taxon>Bacillota</taxon>
        <taxon>Clostridia</taxon>
        <taxon>Lachnospirales</taxon>
        <taxon>Lachnospiraceae</taxon>
        <taxon>Faecalicatena</taxon>
    </lineage>
</organism>
<feature type="region of interest" description="Disordered" evidence="1">
    <location>
        <begin position="172"/>
        <end position="233"/>
    </location>
</feature>
<reference evidence="5 6" key="1">
    <citation type="submission" date="2018-05" db="EMBL/GenBank/DDBJ databases">
        <title>The Hungate 1000. A catalogue of reference genomes from the rumen microbiome.</title>
        <authorList>
            <person name="Kelly W."/>
        </authorList>
    </citation>
    <scope>NUCLEOTIDE SEQUENCE [LARGE SCALE GENOMIC DNA]</scope>
    <source>
        <strain evidence="5 6">NLAE-zl-C242</strain>
    </source>
</reference>
<dbReference type="AlphaFoldDB" id="A0A2Y9BGD4"/>
<dbReference type="Gene3D" id="3.10.310.50">
    <property type="match status" value="1"/>
</dbReference>
<gene>
    <name evidence="5" type="ORF">A8806_1093</name>
</gene>
<feature type="signal peptide" evidence="3">
    <location>
        <begin position="1"/>
        <end position="31"/>
    </location>
</feature>
<keyword evidence="2" id="KW-0472">Membrane</keyword>
<evidence type="ECO:0000313" key="5">
    <source>
        <dbReference type="EMBL" id="PWJ28126.1"/>
    </source>
</evidence>
<dbReference type="OrthoDB" id="9806054at2"/>
<protein>
    <submittedName>
        <fullName evidence="5">TLP18.3/Psb32/MOLO-1 phosphatase superfamily protein</fullName>
    </submittedName>
</protein>
<sequence length="377" mass="41669">MMEEGQKMKRIRFFAAALVCLFMVNIMPVTASDEVNLPKVVDNAELLTEEEEAELTGLINTIVTEYETDVVLVTENQRQETDIQAEADMLFDSNGYGIGEEKDGVLFLVDMGAGEWSISTHGNTINLLTDYDINSLGETAARGYFSNGKFGAGFKNYLESLATKIESRKDYLAQSQSEGEESTDAYAGNNQSADNQTESSQTAGNQTEDSAPSDNSEAVNKTPPVRVETPKEPKSPVKYIIPALILGLIISAVYMAVIWLKMKTAYKQENADVYKCKDTSARIRKNEVLLTSDLRKVPIIQESRDTQENYSTTRYQESSKHQKQSKYKESRTTVHTSRSGEKHGGASGSFTQEKPKESTTVHTSRNGEKHGGGSGKF</sequence>
<comment type="caution">
    <text evidence="5">The sequence shown here is derived from an EMBL/GenBank/DDBJ whole genome shotgun (WGS) entry which is preliminary data.</text>
</comment>
<evidence type="ECO:0000259" key="4">
    <source>
        <dbReference type="Pfam" id="PF04536"/>
    </source>
</evidence>
<keyword evidence="2" id="KW-1133">Transmembrane helix</keyword>
<feature type="transmembrane region" description="Helical" evidence="2">
    <location>
        <begin position="239"/>
        <end position="260"/>
    </location>
</feature>
<dbReference type="EMBL" id="QGDL01000009">
    <property type="protein sequence ID" value="PWJ28126.1"/>
    <property type="molecule type" value="Genomic_DNA"/>
</dbReference>